<sequence length="148" mass="15625">MKIGWWTGATALRVAALACVLGSAALPALAQTGAAAPAGASMERLIKGAKTYAEFRKAALAAGWTPVVNARCSLDVYGRNAPTQGNICQQLTEIESCGSGNCLMRFENKATGEKAAVTTYGDYEGWNVPGREDLAIQGWEPVKSWEAE</sequence>
<feature type="chain" id="PRO_5045685090" evidence="1">
    <location>
        <begin position="31"/>
        <end position="148"/>
    </location>
</feature>
<dbReference type="Proteomes" id="UP001262410">
    <property type="component" value="Unassembled WGS sequence"/>
</dbReference>
<accession>A0ABU1K3Y6</accession>
<evidence type="ECO:0000256" key="1">
    <source>
        <dbReference type="SAM" id="SignalP"/>
    </source>
</evidence>
<feature type="signal peptide" evidence="1">
    <location>
        <begin position="1"/>
        <end position="30"/>
    </location>
</feature>
<keyword evidence="1" id="KW-0732">Signal</keyword>
<evidence type="ECO:0000313" key="2">
    <source>
        <dbReference type="EMBL" id="MDR6294469.1"/>
    </source>
</evidence>
<gene>
    <name evidence="2" type="ORF">E9232_007023</name>
</gene>
<dbReference type="EMBL" id="JAVDPW010000020">
    <property type="protein sequence ID" value="MDR6294469.1"/>
    <property type="molecule type" value="Genomic_DNA"/>
</dbReference>
<dbReference type="RefSeq" id="WP_309802009.1">
    <property type="nucleotide sequence ID" value="NZ_JAVDPW010000020.1"/>
</dbReference>
<proteinExistence type="predicted"/>
<name>A0ABU1K3Y6_9PROT</name>
<reference evidence="2 3" key="1">
    <citation type="submission" date="2023-07" db="EMBL/GenBank/DDBJ databases">
        <title>Sorghum-associated microbial communities from plants grown in Nebraska, USA.</title>
        <authorList>
            <person name="Schachtman D."/>
        </authorList>
    </citation>
    <scope>NUCLEOTIDE SEQUENCE [LARGE SCALE GENOMIC DNA]</scope>
    <source>
        <strain evidence="2 3">584</strain>
    </source>
</reference>
<organism evidence="2 3">
    <name type="scientific">Inquilinus ginsengisoli</name>
    <dbReference type="NCBI Taxonomy" id="363840"/>
    <lineage>
        <taxon>Bacteria</taxon>
        <taxon>Pseudomonadati</taxon>
        <taxon>Pseudomonadota</taxon>
        <taxon>Alphaproteobacteria</taxon>
        <taxon>Rhodospirillales</taxon>
        <taxon>Rhodospirillaceae</taxon>
        <taxon>Inquilinus</taxon>
    </lineage>
</organism>
<protein>
    <submittedName>
        <fullName evidence="2">Uncharacterized protein</fullName>
    </submittedName>
</protein>
<comment type="caution">
    <text evidence="2">The sequence shown here is derived from an EMBL/GenBank/DDBJ whole genome shotgun (WGS) entry which is preliminary data.</text>
</comment>
<evidence type="ECO:0000313" key="3">
    <source>
        <dbReference type="Proteomes" id="UP001262410"/>
    </source>
</evidence>
<keyword evidence="3" id="KW-1185">Reference proteome</keyword>